<evidence type="ECO:0000313" key="2">
    <source>
        <dbReference type="Proteomes" id="UP000215914"/>
    </source>
</evidence>
<reference evidence="1" key="1">
    <citation type="journal article" date="2017" name="Nature">
        <title>The sunflower genome provides insights into oil metabolism, flowering and Asterid evolution.</title>
        <authorList>
            <person name="Badouin H."/>
            <person name="Gouzy J."/>
            <person name="Grassa C.J."/>
            <person name="Murat F."/>
            <person name="Staton S.E."/>
            <person name="Cottret L."/>
            <person name="Lelandais-Briere C."/>
            <person name="Owens G.L."/>
            <person name="Carrere S."/>
            <person name="Mayjonade B."/>
            <person name="Legrand L."/>
            <person name="Gill N."/>
            <person name="Kane N.C."/>
            <person name="Bowers J.E."/>
            <person name="Hubner S."/>
            <person name="Bellec A."/>
            <person name="Berard A."/>
            <person name="Berges H."/>
            <person name="Blanchet N."/>
            <person name="Boniface M.C."/>
            <person name="Brunel D."/>
            <person name="Catrice O."/>
            <person name="Chaidir N."/>
            <person name="Claudel C."/>
            <person name="Donnadieu C."/>
            <person name="Faraut T."/>
            <person name="Fievet G."/>
            <person name="Helmstetter N."/>
            <person name="King M."/>
            <person name="Knapp S.J."/>
            <person name="Lai Z."/>
            <person name="Le Paslier M.C."/>
            <person name="Lippi Y."/>
            <person name="Lorenzon L."/>
            <person name="Mandel J.R."/>
            <person name="Marage G."/>
            <person name="Marchand G."/>
            <person name="Marquand E."/>
            <person name="Bret-Mestries E."/>
            <person name="Morien E."/>
            <person name="Nambeesan S."/>
            <person name="Nguyen T."/>
            <person name="Pegot-Espagnet P."/>
            <person name="Pouilly N."/>
            <person name="Raftis F."/>
            <person name="Sallet E."/>
            <person name="Schiex T."/>
            <person name="Thomas J."/>
            <person name="Vandecasteele C."/>
            <person name="Vares D."/>
            <person name="Vear F."/>
            <person name="Vautrin S."/>
            <person name="Crespi M."/>
            <person name="Mangin B."/>
            <person name="Burke J.M."/>
            <person name="Salse J."/>
            <person name="Munos S."/>
            <person name="Vincourt P."/>
            <person name="Rieseberg L.H."/>
            <person name="Langlade N.B."/>
        </authorList>
    </citation>
    <scope>NUCLEOTIDE SEQUENCE</scope>
    <source>
        <tissue evidence="1">Leaves</tissue>
    </source>
</reference>
<accession>A0A9K3DLW5</accession>
<comment type="caution">
    <text evidence="1">The sequence shown here is derived from an EMBL/GenBank/DDBJ whole genome shotgun (WGS) entry which is preliminary data.</text>
</comment>
<dbReference type="Proteomes" id="UP000215914">
    <property type="component" value="Unassembled WGS sequence"/>
</dbReference>
<protein>
    <submittedName>
        <fullName evidence="1">Uncharacterized protein</fullName>
    </submittedName>
</protein>
<proteinExistence type="predicted"/>
<name>A0A9K3DLW5_HELAN</name>
<dbReference type="AlphaFoldDB" id="A0A9K3DLW5"/>
<dbReference type="EMBL" id="MNCJ02000331">
    <property type="protein sequence ID" value="KAF5757972.1"/>
    <property type="molecule type" value="Genomic_DNA"/>
</dbReference>
<keyword evidence="2" id="KW-1185">Reference proteome</keyword>
<reference evidence="1" key="2">
    <citation type="submission" date="2020-06" db="EMBL/GenBank/DDBJ databases">
        <title>Helianthus annuus Genome sequencing and assembly Release 2.</title>
        <authorList>
            <person name="Gouzy J."/>
            <person name="Langlade N."/>
            <person name="Munos S."/>
        </authorList>
    </citation>
    <scope>NUCLEOTIDE SEQUENCE</scope>
    <source>
        <tissue evidence="1">Leaves</tissue>
    </source>
</reference>
<dbReference type="Gramene" id="mRNA:HanXRQr2_Chr16g0724011">
    <property type="protein sequence ID" value="CDS:HanXRQr2_Chr16g0724011.1"/>
    <property type="gene ID" value="HanXRQr2_Chr16g0724011"/>
</dbReference>
<gene>
    <name evidence="1" type="ORF">HanXRQr2_Chr16g0724011</name>
</gene>
<evidence type="ECO:0000313" key="1">
    <source>
        <dbReference type="EMBL" id="KAF5757972.1"/>
    </source>
</evidence>
<organism evidence="1 2">
    <name type="scientific">Helianthus annuus</name>
    <name type="common">Common sunflower</name>
    <dbReference type="NCBI Taxonomy" id="4232"/>
    <lineage>
        <taxon>Eukaryota</taxon>
        <taxon>Viridiplantae</taxon>
        <taxon>Streptophyta</taxon>
        <taxon>Embryophyta</taxon>
        <taxon>Tracheophyta</taxon>
        <taxon>Spermatophyta</taxon>
        <taxon>Magnoliopsida</taxon>
        <taxon>eudicotyledons</taxon>
        <taxon>Gunneridae</taxon>
        <taxon>Pentapetalae</taxon>
        <taxon>asterids</taxon>
        <taxon>campanulids</taxon>
        <taxon>Asterales</taxon>
        <taxon>Asteraceae</taxon>
        <taxon>Asteroideae</taxon>
        <taxon>Heliantheae alliance</taxon>
        <taxon>Heliantheae</taxon>
        <taxon>Helianthus</taxon>
    </lineage>
</organism>
<sequence length="81" mass="9431">MRNKVVFEQAAVSVPMVVEEIKGMSFQWVKFRSKEACLTWDRWKFLTLFRICSSAHIILSILCYEFEVVTLVDVIMVLAPC</sequence>